<proteinExistence type="predicted"/>
<protein>
    <submittedName>
        <fullName evidence="1">Uncharacterized protein</fullName>
    </submittedName>
</protein>
<keyword evidence="2" id="KW-1185">Reference proteome</keyword>
<accession>A0A7J7IUS9</accession>
<dbReference type="Proteomes" id="UP000593567">
    <property type="component" value="Unassembled WGS sequence"/>
</dbReference>
<evidence type="ECO:0000313" key="1">
    <source>
        <dbReference type="EMBL" id="KAF6017151.1"/>
    </source>
</evidence>
<evidence type="ECO:0000313" key="2">
    <source>
        <dbReference type="Proteomes" id="UP000593567"/>
    </source>
</evidence>
<comment type="caution">
    <text evidence="1">The sequence shown here is derived from an EMBL/GenBank/DDBJ whole genome shotgun (WGS) entry which is preliminary data.</text>
</comment>
<reference evidence="1" key="1">
    <citation type="submission" date="2020-06" db="EMBL/GenBank/DDBJ databases">
        <title>Draft genome of Bugula neritina, a colonial animal packing powerful symbionts and potential medicines.</title>
        <authorList>
            <person name="Rayko M."/>
        </authorList>
    </citation>
    <scope>NUCLEOTIDE SEQUENCE [LARGE SCALE GENOMIC DNA]</scope>
    <source>
        <strain evidence="1">Kwan_BN1</strain>
    </source>
</reference>
<dbReference type="AlphaFoldDB" id="A0A7J7IUS9"/>
<sequence>MRRGLRVSTSLEENGRNIGIGSGIALSSSFRDKVGSDKLLYQPTSVQREGRIKGCFYSAARESACPVTLLCSTIIMKTAPTVAALRYNTDYL</sequence>
<gene>
    <name evidence="1" type="ORF">EB796_024546</name>
</gene>
<dbReference type="EMBL" id="VXIV02003427">
    <property type="protein sequence ID" value="KAF6017151.1"/>
    <property type="molecule type" value="Genomic_DNA"/>
</dbReference>
<organism evidence="1 2">
    <name type="scientific">Bugula neritina</name>
    <name type="common">Brown bryozoan</name>
    <name type="synonym">Sertularia neritina</name>
    <dbReference type="NCBI Taxonomy" id="10212"/>
    <lineage>
        <taxon>Eukaryota</taxon>
        <taxon>Metazoa</taxon>
        <taxon>Spiralia</taxon>
        <taxon>Lophotrochozoa</taxon>
        <taxon>Bryozoa</taxon>
        <taxon>Gymnolaemata</taxon>
        <taxon>Cheilostomatida</taxon>
        <taxon>Flustrina</taxon>
        <taxon>Buguloidea</taxon>
        <taxon>Bugulidae</taxon>
        <taxon>Bugula</taxon>
    </lineage>
</organism>
<name>A0A7J7IUS9_BUGNE</name>